<gene>
    <name evidence="2" type="ORF">GOBAR_AA11556</name>
</gene>
<evidence type="ECO:0000313" key="2">
    <source>
        <dbReference type="EMBL" id="PPS09089.1"/>
    </source>
</evidence>
<feature type="compositionally biased region" description="Basic residues" evidence="1">
    <location>
        <begin position="1"/>
        <end position="19"/>
    </location>
</feature>
<evidence type="ECO:0000256" key="1">
    <source>
        <dbReference type="SAM" id="MobiDB-lite"/>
    </source>
</evidence>
<sequence length="102" mass="11202">MSSLRGKKTAILASKKRKGAASSSGPTAEIRHPFLQIVEPTYLEFTLELCSTFHLQTVMTNFDNLGTVQFRLSGLVRQLSICQQFHISSPPPPREPSGDGDV</sequence>
<name>A0A2P5Y0G1_GOSBA</name>
<proteinExistence type="predicted"/>
<evidence type="ECO:0000313" key="3">
    <source>
        <dbReference type="Proteomes" id="UP000239757"/>
    </source>
</evidence>
<reference evidence="2 3" key="1">
    <citation type="submission" date="2015-01" db="EMBL/GenBank/DDBJ databases">
        <title>Genome of allotetraploid Gossypium barbadense reveals genomic plasticity and fiber elongation in cotton evolution.</title>
        <authorList>
            <person name="Chen X."/>
            <person name="Liu X."/>
            <person name="Zhao B."/>
            <person name="Zheng H."/>
            <person name="Hu Y."/>
            <person name="Lu G."/>
            <person name="Yang C."/>
            <person name="Chen J."/>
            <person name="Shan C."/>
            <person name="Zhang L."/>
            <person name="Zhou Y."/>
            <person name="Wang L."/>
            <person name="Guo W."/>
            <person name="Bai Y."/>
            <person name="Ruan J."/>
            <person name="Shangguan X."/>
            <person name="Mao Y."/>
            <person name="Jiang J."/>
            <person name="Zhu Y."/>
            <person name="Lei J."/>
            <person name="Kang H."/>
            <person name="Chen S."/>
            <person name="He X."/>
            <person name="Wang R."/>
            <person name="Wang Y."/>
            <person name="Chen J."/>
            <person name="Wang L."/>
            <person name="Yu S."/>
            <person name="Wang B."/>
            <person name="Wei J."/>
            <person name="Song S."/>
            <person name="Lu X."/>
            <person name="Gao Z."/>
            <person name="Gu W."/>
            <person name="Deng X."/>
            <person name="Ma D."/>
            <person name="Wang S."/>
            <person name="Liang W."/>
            <person name="Fang L."/>
            <person name="Cai C."/>
            <person name="Zhu X."/>
            <person name="Zhou B."/>
            <person name="Zhang Y."/>
            <person name="Chen Z."/>
            <person name="Xu S."/>
            <person name="Zhu R."/>
            <person name="Wang S."/>
            <person name="Zhang T."/>
            <person name="Zhao G."/>
        </authorList>
    </citation>
    <scope>NUCLEOTIDE SEQUENCE [LARGE SCALE GENOMIC DNA]</scope>
    <source>
        <strain evidence="3">cv. Xinhai21</strain>
        <tissue evidence="2">Leaf</tissue>
    </source>
</reference>
<dbReference type="EMBL" id="KZ663907">
    <property type="protein sequence ID" value="PPS09089.1"/>
    <property type="molecule type" value="Genomic_DNA"/>
</dbReference>
<organism evidence="2 3">
    <name type="scientific">Gossypium barbadense</name>
    <name type="common">Sea Island cotton</name>
    <name type="synonym">Hibiscus barbadensis</name>
    <dbReference type="NCBI Taxonomy" id="3634"/>
    <lineage>
        <taxon>Eukaryota</taxon>
        <taxon>Viridiplantae</taxon>
        <taxon>Streptophyta</taxon>
        <taxon>Embryophyta</taxon>
        <taxon>Tracheophyta</taxon>
        <taxon>Spermatophyta</taxon>
        <taxon>Magnoliopsida</taxon>
        <taxon>eudicotyledons</taxon>
        <taxon>Gunneridae</taxon>
        <taxon>Pentapetalae</taxon>
        <taxon>rosids</taxon>
        <taxon>malvids</taxon>
        <taxon>Malvales</taxon>
        <taxon>Malvaceae</taxon>
        <taxon>Malvoideae</taxon>
        <taxon>Gossypium</taxon>
    </lineage>
</organism>
<protein>
    <submittedName>
        <fullName evidence="2">Uncharacterized protein</fullName>
    </submittedName>
</protein>
<dbReference type="AlphaFoldDB" id="A0A2P5Y0G1"/>
<accession>A0A2P5Y0G1</accession>
<dbReference type="Proteomes" id="UP000239757">
    <property type="component" value="Unassembled WGS sequence"/>
</dbReference>
<dbReference type="OrthoDB" id="1685790at2759"/>
<feature type="region of interest" description="Disordered" evidence="1">
    <location>
        <begin position="1"/>
        <end position="27"/>
    </location>
</feature>